<organism evidence="2 3">
    <name type="scientific">Ananas comosus</name>
    <name type="common">Pineapple</name>
    <name type="synonym">Ananas ananas</name>
    <dbReference type="NCBI Taxonomy" id="4615"/>
    <lineage>
        <taxon>Eukaryota</taxon>
        <taxon>Viridiplantae</taxon>
        <taxon>Streptophyta</taxon>
        <taxon>Embryophyta</taxon>
        <taxon>Tracheophyta</taxon>
        <taxon>Spermatophyta</taxon>
        <taxon>Magnoliopsida</taxon>
        <taxon>Liliopsida</taxon>
        <taxon>Poales</taxon>
        <taxon>Bromeliaceae</taxon>
        <taxon>Bromelioideae</taxon>
        <taxon>Ananas</taxon>
    </lineage>
</organism>
<evidence type="ECO:0000256" key="1">
    <source>
        <dbReference type="SAM" id="MobiDB-lite"/>
    </source>
</evidence>
<feature type="non-terminal residue" evidence="2">
    <location>
        <position position="1"/>
    </location>
</feature>
<reference evidence="2 3" key="1">
    <citation type="journal article" date="2016" name="DNA Res.">
        <title>The draft genome of MD-2 pineapple using hybrid error correction of long reads.</title>
        <authorList>
            <person name="Redwan R.M."/>
            <person name="Saidin A."/>
            <person name="Kumar S.V."/>
        </authorList>
    </citation>
    <scope>NUCLEOTIDE SEQUENCE [LARGE SCALE GENOMIC DNA]</scope>
    <source>
        <strain evidence="3">cv. MD2</strain>
        <tissue evidence="2">Leaf</tissue>
    </source>
</reference>
<proteinExistence type="predicted"/>
<name>A0A199VU99_ANACO</name>
<evidence type="ECO:0000313" key="3">
    <source>
        <dbReference type="Proteomes" id="UP000092600"/>
    </source>
</evidence>
<dbReference type="AlphaFoldDB" id="A0A199VU99"/>
<feature type="compositionally biased region" description="Basic and acidic residues" evidence="1">
    <location>
        <begin position="66"/>
        <end position="85"/>
    </location>
</feature>
<dbReference type="EMBL" id="LSRQ01000851">
    <property type="protein sequence ID" value="OAY80506.1"/>
    <property type="molecule type" value="Genomic_DNA"/>
</dbReference>
<gene>
    <name evidence="2" type="ORF">ACMD2_20000</name>
</gene>
<comment type="caution">
    <text evidence="2">The sequence shown here is derived from an EMBL/GenBank/DDBJ whole genome shotgun (WGS) entry which is preliminary data.</text>
</comment>
<evidence type="ECO:0000313" key="2">
    <source>
        <dbReference type="EMBL" id="OAY80506.1"/>
    </source>
</evidence>
<protein>
    <submittedName>
        <fullName evidence="2">Uncharacterized protein</fullName>
    </submittedName>
</protein>
<dbReference type="Proteomes" id="UP000092600">
    <property type="component" value="Unassembled WGS sequence"/>
</dbReference>
<sequence>ASFPLLSVIFFSPLLLSLSFFFFFLASSACSPSLSLSQVCPFHRHHFERLPPLFRRRRRHGASVEPPRRESLQRPCRLPRDPQPRRSDLHRHHLLLRPLRPIWNNPAISGKILQASMRFSLSLSLSSSLSSPSSYTLLEVFLLAW</sequence>
<feature type="region of interest" description="Disordered" evidence="1">
    <location>
        <begin position="58"/>
        <end position="85"/>
    </location>
</feature>
<accession>A0A199VU99</accession>